<evidence type="ECO:0000256" key="1">
    <source>
        <dbReference type="ARBA" id="ARBA00004651"/>
    </source>
</evidence>
<evidence type="ECO:0000256" key="6">
    <source>
        <dbReference type="ARBA" id="ARBA00023136"/>
    </source>
</evidence>
<dbReference type="InterPro" id="IPR051447">
    <property type="entry name" value="Lipoprotein-release_system"/>
</dbReference>
<gene>
    <name evidence="9" type="ORF">RM706_04640</name>
</gene>
<dbReference type="InterPro" id="IPR003838">
    <property type="entry name" value="ABC3_permease_C"/>
</dbReference>
<feature type="transmembrane region" description="Helical" evidence="7">
    <location>
        <begin position="369"/>
        <end position="388"/>
    </location>
</feature>
<keyword evidence="5 7" id="KW-1133">Transmembrane helix</keyword>
<sequence>MNFPLYIAKRYIRSKSSQSAVNIINFITFLVIVIGSAALFVVLSAFAGLKTFSLQFTNTFDPDLKAIATTGKFFSLSEDDEKELSKIEGIANYSKEIEERVYLSYKDKNHIAYIKGIGANYRSVTGLDSTLYYGSWGVDELNVVAGRGIVNLLGLTINNYQDPLKVITLKPGKGSLTADVLSSKSTYNQLSVLVSGVYAIEDNLDHKYVFGQLPIVQAFLEKDSTQVSALGFKLTTNSNEQSARIAIKSVLGDKIILLNRRELNGTLYRMLNTENLATYLIFTLVLIIALFNVVGAIIMMILDKQQNSKTLYSLGTTIKELRRIYFIQGVLVTSSGGVIGVLLGSVLIGSQLAFQWLMITPSLPYPVEYSSLNILIVLATIIVLGLISSKIASSRISKELVAA</sequence>
<proteinExistence type="inferred from homology"/>
<accession>A0ABU3A9U1</accession>
<evidence type="ECO:0000256" key="2">
    <source>
        <dbReference type="ARBA" id="ARBA00005236"/>
    </source>
</evidence>
<comment type="subcellular location">
    <subcellularLocation>
        <location evidence="1">Cell membrane</location>
        <topology evidence="1">Multi-pass membrane protein</topology>
    </subcellularLocation>
</comment>
<keyword evidence="10" id="KW-1185">Reference proteome</keyword>
<evidence type="ECO:0000313" key="10">
    <source>
        <dbReference type="Proteomes" id="UP001255246"/>
    </source>
</evidence>
<protein>
    <submittedName>
        <fullName evidence="9">FtsX-like permease family protein</fullName>
    </submittedName>
</protein>
<feature type="transmembrane region" description="Helical" evidence="7">
    <location>
        <begin position="276"/>
        <end position="302"/>
    </location>
</feature>
<evidence type="ECO:0000313" key="9">
    <source>
        <dbReference type="EMBL" id="MDT0606302.1"/>
    </source>
</evidence>
<comment type="caution">
    <text evidence="9">The sequence shown here is derived from an EMBL/GenBank/DDBJ whole genome shotgun (WGS) entry which is preliminary data.</text>
</comment>
<feature type="transmembrane region" description="Helical" evidence="7">
    <location>
        <begin position="323"/>
        <end position="349"/>
    </location>
</feature>
<dbReference type="Proteomes" id="UP001255246">
    <property type="component" value="Unassembled WGS sequence"/>
</dbReference>
<keyword evidence="4 7" id="KW-0812">Transmembrane</keyword>
<name>A0ABU3A9U1_9FLAO</name>
<evidence type="ECO:0000256" key="3">
    <source>
        <dbReference type="ARBA" id="ARBA00022475"/>
    </source>
</evidence>
<evidence type="ECO:0000259" key="8">
    <source>
        <dbReference type="Pfam" id="PF02687"/>
    </source>
</evidence>
<organism evidence="9 10">
    <name type="scientific">Croceitalea rosinachiae</name>
    <dbReference type="NCBI Taxonomy" id="3075596"/>
    <lineage>
        <taxon>Bacteria</taxon>
        <taxon>Pseudomonadati</taxon>
        <taxon>Bacteroidota</taxon>
        <taxon>Flavobacteriia</taxon>
        <taxon>Flavobacteriales</taxon>
        <taxon>Flavobacteriaceae</taxon>
        <taxon>Croceitalea</taxon>
    </lineage>
</organism>
<reference evidence="9 10" key="1">
    <citation type="submission" date="2023-09" db="EMBL/GenBank/DDBJ databases">
        <authorList>
            <person name="Rey-Velasco X."/>
        </authorList>
    </citation>
    <scope>NUCLEOTIDE SEQUENCE [LARGE SCALE GENOMIC DNA]</scope>
    <source>
        <strain evidence="9 10">F388</strain>
    </source>
</reference>
<comment type="similarity">
    <text evidence="2">Belongs to the ABC-4 integral membrane protein family. LolC/E subfamily.</text>
</comment>
<evidence type="ECO:0000256" key="7">
    <source>
        <dbReference type="SAM" id="Phobius"/>
    </source>
</evidence>
<dbReference type="Pfam" id="PF02687">
    <property type="entry name" value="FtsX"/>
    <property type="match status" value="1"/>
</dbReference>
<keyword evidence="6 7" id="KW-0472">Membrane</keyword>
<feature type="domain" description="ABC3 transporter permease C-terminal" evidence="8">
    <location>
        <begin position="280"/>
        <end position="398"/>
    </location>
</feature>
<evidence type="ECO:0000256" key="4">
    <source>
        <dbReference type="ARBA" id="ARBA00022692"/>
    </source>
</evidence>
<dbReference type="EMBL" id="JAVRHR010000001">
    <property type="protein sequence ID" value="MDT0606302.1"/>
    <property type="molecule type" value="Genomic_DNA"/>
</dbReference>
<keyword evidence="3" id="KW-1003">Cell membrane</keyword>
<dbReference type="PANTHER" id="PTHR30489">
    <property type="entry name" value="LIPOPROTEIN-RELEASING SYSTEM TRANSMEMBRANE PROTEIN LOLE"/>
    <property type="match status" value="1"/>
</dbReference>
<evidence type="ECO:0000256" key="5">
    <source>
        <dbReference type="ARBA" id="ARBA00022989"/>
    </source>
</evidence>
<dbReference type="PANTHER" id="PTHR30489:SF0">
    <property type="entry name" value="LIPOPROTEIN-RELEASING SYSTEM TRANSMEMBRANE PROTEIN LOLE"/>
    <property type="match status" value="1"/>
</dbReference>
<feature type="transmembrane region" description="Helical" evidence="7">
    <location>
        <begin position="21"/>
        <end position="49"/>
    </location>
</feature>
<dbReference type="RefSeq" id="WP_311349860.1">
    <property type="nucleotide sequence ID" value="NZ_JAVRHR010000001.1"/>
</dbReference>